<gene>
    <name evidence="2" type="primary">31</name>
    <name evidence="2" type="ORF">BRUJITA_31</name>
</gene>
<dbReference type="KEGG" id="vg:6940330"/>
<keyword evidence="3" id="KW-1185">Reference proteome</keyword>
<evidence type="ECO:0000313" key="3">
    <source>
        <dbReference type="Proteomes" id="UP000002176"/>
    </source>
</evidence>
<name>B5U399_9CAUD</name>
<dbReference type="TCDB" id="1.E.36.2.2">
    <property type="family name" value="the mycobacterial 2 tms phage holin (m2 hol) family"/>
</dbReference>
<sequence>MLNKLTPARRQWLYGIIVAAIAVAVGYRVIAPEHAPLWLDLAANVLGIGGTGTAGYMLSQQRKDGIL</sequence>
<proteinExistence type="predicted"/>
<dbReference type="GeneID" id="6940330"/>
<accession>B5U399</accession>
<keyword evidence="1" id="KW-0812">Transmembrane</keyword>
<organism evidence="2 3">
    <name type="scientific">Mycobacterium phage Brujita</name>
    <dbReference type="NCBI Taxonomy" id="2902904"/>
    <lineage>
        <taxon>Viruses</taxon>
        <taxon>Duplodnaviria</taxon>
        <taxon>Heunggongvirae</taxon>
        <taxon>Uroviricota</taxon>
        <taxon>Caudoviricetes</taxon>
        <taxon>Chebruvirinae</taxon>
        <taxon>Brujitavirus</taxon>
        <taxon>Brujitavirus brujita</taxon>
    </lineage>
</organism>
<protein>
    <recommendedName>
        <fullName evidence="4">Holin</fullName>
    </recommendedName>
</protein>
<evidence type="ECO:0008006" key="4">
    <source>
        <dbReference type="Google" id="ProtNLM"/>
    </source>
</evidence>
<evidence type="ECO:0000256" key="1">
    <source>
        <dbReference type="SAM" id="Phobius"/>
    </source>
</evidence>
<feature type="transmembrane region" description="Helical" evidence="1">
    <location>
        <begin position="37"/>
        <end position="58"/>
    </location>
</feature>
<dbReference type="InterPro" id="IPR056390">
    <property type="entry name" value="Holin_phage"/>
</dbReference>
<keyword evidence="1" id="KW-0472">Membrane</keyword>
<dbReference type="RefSeq" id="YP_002242014.1">
    <property type="nucleotide sequence ID" value="NC_011291.1"/>
</dbReference>
<reference evidence="2 3" key="1">
    <citation type="submission" date="2008-08" db="EMBL/GenBank/DDBJ databases">
        <authorList>
            <person name="Germane K."/>
            <person name="Scanlon M.A."/>
            <person name="Naranbhai A."/>
            <person name="Sukkhu M."/>
            <person name="Naranbhai V."/>
            <person name="Edgar R.H."/>
            <person name="Ko C."/>
            <person name="Peebles C."/>
            <person name="Jacobs-Sera D."/>
            <person name="Hendrix R.W."/>
            <person name="Hatfull G.F."/>
        </authorList>
    </citation>
    <scope>NUCLEOTIDE SEQUENCE [LARGE SCALE GENOMIC DNA]</scope>
</reference>
<dbReference type="Pfam" id="PF23809">
    <property type="entry name" value="Phage_holin_9"/>
    <property type="match status" value="1"/>
</dbReference>
<dbReference type="EMBL" id="FJ168659">
    <property type="protein sequence ID" value="ACI06245.1"/>
    <property type="molecule type" value="Genomic_DNA"/>
</dbReference>
<evidence type="ECO:0000313" key="2">
    <source>
        <dbReference type="EMBL" id="ACI06245.1"/>
    </source>
</evidence>
<dbReference type="Proteomes" id="UP000002176">
    <property type="component" value="Segment"/>
</dbReference>
<keyword evidence="1" id="KW-1133">Transmembrane helix</keyword>
<dbReference type="OrthoDB" id="38122at10239"/>
<feature type="transmembrane region" description="Helical" evidence="1">
    <location>
        <begin position="12"/>
        <end position="31"/>
    </location>
</feature>